<dbReference type="SUPFAM" id="SSF52540">
    <property type="entry name" value="P-loop containing nucleoside triphosphate hydrolases"/>
    <property type="match status" value="1"/>
</dbReference>
<dbReference type="AlphaFoldDB" id="V5YN64"/>
<dbReference type="Gene3D" id="3.40.50.300">
    <property type="entry name" value="P-loop containing nucleotide triphosphate hydrolases"/>
    <property type="match status" value="1"/>
</dbReference>
<accession>V5YN64</accession>
<reference evidence="1" key="2">
    <citation type="submission" date="2024-06" db="EMBL/GenBank/DDBJ databases">
        <authorList>
            <person name="Sakai Y."/>
            <person name="Fujii T."/>
        </authorList>
    </citation>
    <scope>NUCLEOTIDE SEQUENCE</scope>
    <source>
        <strain evidence="1">M701</strain>
        <plasmid evidence="1">pM7012</plasmid>
    </source>
</reference>
<dbReference type="EMBL" id="AB853026">
    <property type="protein sequence ID" value="BAO19010.1"/>
    <property type="molecule type" value="Genomic_DNA"/>
</dbReference>
<reference evidence="1" key="1">
    <citation type="journal article" date="2014" name="Microbiology">
        <title>A 2,4-dichlorophenoxyacetic acid degradation plasmid pM7012 discloses distribution of an unclassified megaplasmid group across bacterial species.</title>
        <authorList>
            <person name="Sakai Y."/>
            <person name="Ogawa N."/>
            <person name="Shimomura Y."/>
            <person name="Fujii T."/>
        </authorList>
    </citation>
    <scope>NUCLEOTIDE SEQUENCE</scope>
    <source>
        <strain evidence="1">M701</strain>
    </source>
</reference>
<keyword evidence="1" id="KW-0614">Plasmid</keyword>
<geneLocation type="plasmid" evidence="1">
    <name>pM7012</name>
</geneLocation>
<organism evidence="1">
    <name type="scientific">Burkholderia sp. M701</name>
    <dbReference type="NCBI Taxonomy" id="326454"/>
    <lineage>
        <taxon>Bacteria</taxon>
        <taxon>Pseudomonadati</taxon>
        <taxon>Pseudomonadota</taxon>
        <taxon>Betaproteobacteria</taxon>
        <taxon>Burkholderiales</taxon>
        <taxon>Burkholderiaceae</taxon>
        <taxon>Burkholderia</taxon>
    </lineage>
</organism>
<name>V5YN64_9BURK</name>
<sequence>METGSANEAKTWQKSREIIHFTGICGAGKSTLSKRIADRIMMHGGKVIGTIDYDPHVPDYERAHDRAFSRELDRRNITAGCNDTAIHEAIVEHALESLSRWVSSDANVVLVDRWVESYDGLREDHISRIENTIVSSGIRMKHVLLTVGGTSGESASVKARMLHTRGTRPPEWWNSGPASLDEWVQEEVACQNAYREFIQRSPFESITVDTTDMEWSAYEAVIVDSMLHGKK</sequence>
<evidence type="ECO:0000313" key="1">
    <source>
        <dbReference type="EMBL" id="BAO19010.1"/>
    </source>
</evidence>
<proteinExistence type="predicted"/>
<protein>
    <submittedName>
        <fullName evidence="1">Uncharacterized protein</fullName>
    </submittedName>
</protein>
<dbReference type="RefSeq" id="WP_023842553.1">
    <property type="nucleotide sequence ID" value="NC_022995.1"/>
</dbReference>
<dbReference type="InterPro" id="IPR027417">
    <property type="entry name" value="P-loop_NTPase"/>
</dbReference>